<dbReference type="OrthoDB" id="2735536at2759"/>
<dbReference type="InterPro" id="IPR036291">
    <property type="entry name" value="NAD(P)-bd_dom_sf"/>
</dbReference>
<dbReference type="HOGENOM" id="CLU_007383_9_2_1"/>
<reference evidence="4 5" key="1">
    <citation type="submission" date="2015-01" db="EMBL/GenBank/DDBJ databases">
        <title>The Genome Sequence of Exophiala oligosperma CBS72588.</title>
        <authorList>
            <consortium name="The Broad Institute Genomics Platform"/>
            <person name="Cuomo C."/>
            <person name="de Hoog S."/>
            <person name="Gorbushina A."/>
            <person name="Stielow B."/>
            <person name="Teixiera M."/>
            <person name="Abouelleil A."/>
            <person name="Chapman S.B."/>
            <person name="Priest M."/>
            <person name="Young S.K."/>
            <person name="Wortman J."/>
            <person name="Nusbaum C."/>
            <person name="Birren B."/>
        </authorList>
    </citation>
    <scope>NUCLEOTIDE SEQUENCE [LARGE SCALE GENOMIC DNA]</scope>
    <source>
        <strain evidence="4 5">CBS 72588</strain>
    </source>
</reference>
<feature type="domain" description="NAD-dependent epimerase/dehydratase" evidence="3">
    <location>
        <begin position="6"/>
        <end position="258"/>
    </location>
</feature>
<evidence type="ECO:0000259" key="3">
    <source>
        <dbReference type="Pfam" id="PF01370"/>
    </source>
</evidence>
<dbReference type="PANTHER" id="PTHR10366:SF564">
    <property type="entry name" value="STEROL-4-ALPHA-CARBOXYLATE 3-DEHYDROGENASE, DECARBOXYLATING"/>
    <property type="match status" value="1"/>
</dbReference>
<proteinExistence type="inferred from homology"/>
<dbReference type="Pfam" id="PF01370">
    <property type="entry name" value="Epimerase"/>
    <property type="match status" value="1"/>
</dbReference>
<dbReference type="VEuPathDB" id="FungiDB:PV06_05437"/>
<comment type="similarity">
    <text evidence="2">Belongs to the NAD(P)-dependent epimerase/dehydratase family. Dihydroflavonol-4-reductase subfamily.</text>
</comment>
<name>A0A0D2DHD5_9EURO</name>
<dbReference type="AlphaFoldDB" id="A0A0D2DHD5"/>
<dbReference type="GeneID" id="27357511"/>
<dbReference type="PANTHER" id="PTHR10366">
    <property type="entry name" value="NAD DEPENDENT EPIMERASE/DEHYDRATASE"/>
    <property type="match status" value="1"/>
</dbReference>
<keyword evidence="5" id="KW-1185">Reference proteome</keyword>
<accession>A0A0D2DHD5</accession>
<dbReference type="InterPro" id="IPR050425">
    <property type="entry name" value="NAD(P)_dehydrat-like"/>
</dbReference>
<dbReference type="Gene3D" id="3.40.50.720">
    <property type="entry name" value="NAD(P)-binding Rossmann-like Domain"/>
    <property type="match status" value="1"/>
</dbReference>
<dbReference type="EMBL" id="KN847336">
    <property type="protein sequence ID" value="KIW41830.1"/>
    <property type="molecule type" value="Genomic_DNA"/>
</dbReference>
<evidence type="ECO:0000313" key="4">
    <source>
        <dbReference type="EMBL" id="KIW41830.1"/>
    </source>
</evidence>
<evidence type="ECO:0000313" key="5">
    <source>
        <dbReference type="Proteomes" id="UP000053342"/>
    </source>
</evidence>
<dbReference type="GO" id="GO:0016616">
    <property type="term" value="F:oxidoreductase activity, acting on the CH-OH group of donors, NAD or NADP as acceptor"/>
    <property type="evidence" value="ECO:0007669"/>
    <property type="project" value="TreeGrafter"/>
</dbReference>
<gene>
    <name evidence="4" type="ORF">PV06_05437</name>
</gene>
<organism evidence="4 5">
    <name type="scientific">Exophiala oligosperma</name>
    <dbReference type="NCBI Taxonomy" id="215243"/>
    <lineage>
        <taxon>Eukaryota</taxon>
        <taxon>Fungi</taxon>
        <taxon>Dikarya</taxon>
        <taxon>Ascomycota</taxon>
        <taxon>Pezizomycotina</taxon>
        <taxon>Eurotiomycetes</taxon>
        <taxon>Chaetothyriomycetidae</taxon>
        <taxon>Chaetothyriales</taxon>
        <taxon>Herpotrichiellaceae</taxon>
        <taxon>Exophiala</taxon>
    </lineage>
</organism>
<evidence type="ECO:0000256" key="1">
    <source>
        <dbReference type="ARBA" id="ARBA00023002"/>
    </source>
</evidence>
<dbReference type="SUPFAM" id="SSF51735">
    <property type="entry name" value="NAD(P)-binding Rossmann-fold domains"/>
    <property type="match status" value="1"/>
</dbReference>
<sequence>MNCPRVLLTGANGFIGAHVLDVLLKNGAFVQAIVRGPEKAARLRKDFSAFEKTRLDFSIVPDITVEGCFDKCMQECQPLDAVVHTAAPLAPTEFSKSLGPMLQGTLEILRSVSRHAPTVKRVVITGSFSSIGNVLDIQNGGIVYSSDSWNPITMEQAKFSHGEVAYWAGKTIAEKAAWEFVQNEKPPFELVVLCPTAVYGPLRHSIDSIKDLNSSNNHLYENFFASSKELPVPEDYVQSSVDVRDLATAHYQACFAPSVGNRRYLVTAGENLNQEISDIMREAFPDRDRNIPLGNPGNHTLGPEMFRTDNALSKEVLGVSYRPFRETLVDVCRYFLEMEAQDSSA</sequence>
<protein>
    <recommendedName>
        <fullName evidence="3">NAD-dependent epimerase/dehydratase domain-containing protein</fullName>
    </recommendedName>
</protein>
<keyword evidence="1" id="KW-0560">Oxidoreductase</keyword>
<dbReference type="RefSeq" id="XP_016262046.1">
    <property type="nucleotide sequence ID" value="XM_016406442.1"/>
</dbReference>
<evidence type="ECO:0000256" key="2">
    <source>
        <dbReference type="ARBA" id="ARBA00023445"/>
    </source>
</evidence>
<dbReference type="InterPro" id="IPR001509">
    <property type="entry name" value="Epimerase_deHydtase"/>
</dbReference>
<dbReference type="STRING" id="215243.A0A0D2DHD5"/>
<dbReference type="Proteomes" id="UP000053342">
    <property type="component" value="Unassembled WGS sequence"/>
</dbReference>